<feature type="region of interest" description="Disordered" evidence="6">
    <location>
        <begin position="333"/>
        <end position="363"/>
    </location>
</feature>
<dbReference type="SMART" id="SM00355">
    <property type="entry name" value="ZnF_C2H2"/>
    <property type="match status" value="2"/>
</dbReference>
<gene>
    <name evidence="8" type="ORF">FA15DRAFT_669714</name>
</gene>
<evidence type="ECO:0000256" key="2">
    <source>
        <dbReference type="ARBA" id="ARBA00022737"/>
    </source>
</evidence>
<evidence type="ECO:0000256" key="1">
    <source>
        <dbReference type="ARBA" id="ARBA00022723"/>
    </source>
</evidence>
<keyword evidence="2" id="KW-0677">Repeat</keyword>
<dbReference type="GO" id="GO:0008270">
    <property type="term" value="F:zinc ion binding"/>
    <property type="evidence" value="ECO:0007669"/>
    <property type="project" value="UniProtKB-KW"/>
</dbReference>
<dbReference type="OrthoDB" id="6365676at2759"/>
<evidence type="ECO:0000256" key="3">
    <source>
        <dbReference type="ARBA" id="ARBA00022771"/>
    </source>
</evidence>
<sequence>MSPKKISANTKKDTATVSEEQNQEQRVTSESQVPDNVSETSTARRVTRSQTGRVAKRRLADDAAPESKKRAQTSAKRAQVASRQASEEEETVEKELSVPPSPPIEPPTAETSTNTSPDPEAEGDDSTPSQPSRITFLEVSTVSGEAGERRMSRTRAFFPTPVPNLTKKSRGRRVPTAETVDLAIQPEKRYYICKVEGCGKCFHRGEHLKRHIRSIHTHEKPFKCSYPSCEKFFNRHDNLLQHLKVHKQAKAARGSKSVGSTSRPSTPPSADTPEAEPNSPGSEVDPDSPTLPARPRTIYDHQPALYTGYVNSAPFETSTEPMRLVTNMAVSSLRTELPQSPTETRSSTYPWQRSEYSKDQLTY</sequence>
<feature type="domain" description="C2H2-type" evidence="7">
    <location>
        <begin position="222"/>
        <end position="251"/>
    </location>
</feature>
<keyword evidence="1" id="KW-0479">Metal-binding</keyword>
<dbReference type="Gene3D" id="3.30.160.60">
    <property type="entry name" value="Classic Zinc Finger"/>
    <property type="match status" value="2"/>
</dbReference>
<feature type="compositionally biased region" description="Polar residues" evidence="6">
    <location>
        <begin position="15"/>
        <end position="52"/>
    </location>
</feature>
<dbReference type="EMBL" id="ML210203">
    <property type="protein sequence ID" value="TFK24273.1"/>
    <property type="molecule type" value="Genomic_DNA"/>
</dbReference>
<evidence type="ECO:0000256" key="5">
    <source>
        <dbReference type="PROSITE-ProRule" id="PRU00042"/>
    </source>
</evidence>
<dbReference type="Pfam" id="PF00096">
    <property type="entry name" value="zf-C2H2"/>
    <property type="match status" value="2"/>
</dbReference>
<feature type="compositionally biased region" description="Basic and acidic residues" evidence="6">
    <location>
        <begin position="58"/>
        <end position="69"/>
    </location>
</feature>
<protein>
    <recommendedName>
        <fullName evidence="7">C2H2-type domain-containing protein</fullName>
    </recommendedName>
</protein>
<keyword evidence="4" id="KW-0862">Zinc</keyword>
<organism evidence="8 9">
    <name type="scientific">Coprinopsis marcescibilis</name>
    <name type="common">Agaric fungus</name>
    <name type="synonym">Psathyrella marcescibilis</name>
    <dbReference type="NCBI Taxonomy" id="230819"/>
    <lineage>
        <taxon>Eukaryota</taxon>
        <taxon>Fungi</taxon>
        <taxon>Dikarya</taxon>
        <taxon>Basidiomycota</taxon>
        <taxon>Agaricomycotina</taxon>
        <taxon>Agaricomycetes</taxon>
        <taxon>Agaricomycetidae</taxon>
        <taxon>Agaricales</taxon>
        <taxon>Agaricineae</taxon>
        <taxon>Psathyrellaceae</taxon>
        <taxon>Coprinopsis</taxon>
    </lineage>
</organism>
<feature type="region of interest" description="Disordered" evidence="6">
    <location>
        <begin position="247"/>
        <end position="296"/>
    </location>
</feature>
<evidence type="ECO:0000313" key="8">
    <source>
        <dbReference type="EMBL" id="TFK24273.1"/>
    </source>
</evidence>
<evidence type="ECO:0000259" key="7">
    <source>
        <dbReference type="PROSITE" id="PS50157"/>
    </source>
</evidence>
<dbReference type="AlphaFoldDB" id="A0A5C3KWM9"/>
<dbReference type="PANTHER" id="PTHR19818">
    <property type="entry name" value="ZINC FINGER PROTEIN ZIC AND GLI"/>
    <property type="match status" value="1"/>
</dbReference>
<dbReference type="InterPro" id="IPR036236">
    <property type="entry name" value="Znf_C2H2_sf"/>
</dbReference>
<dbReference type="InterPro" id="IPR013087">
    <property type="entry name" value="Znf_C2H2_type"/>
</dbReference>
<evidence type="ECO:0000313" key="9">
    <source>
        <dbReference type="Proteomes" id="UP000307440"/>
    </source>
</evidence>
<dbReference type="STRING" id="230819.A0A5C3KWM9"/>
<keyword evidence="9" id="KW-1185">Reference proteome</keyword>
<dbReference type="GO" id="GO:0000981">
    <property type="term" value="F:DNA-binding transcription factor activity, RNA polymerase II-specific"/>
    <property type="evidence" value="ECO:0007669"/>
    <property type="project" value="TreeGrafter"/>
</dbReference>
<dbReference type="SUPFAM" id="SSF57667">
    <property type="entry name" value="beta-beta-alpha zinc fingers"/>
    <property type="match status" value="2"/>
</dbReference>
<dbReference type="GO" id="GO:0045944">
    <property type="term" value="P:positive regulation of transcription by RNA polymerase II"/>
    <property type="evidence" value="ECO:0007669"/>
    <property type="project" value="UniProtKB-ARBA"/>
</dbReference>
<dbReference type="PANTHER" id="PTHR19818:SF139">
    <property type="entry name" value="PAIR-RULE PROTEIN ODD-PAIRED"/>
    <property type="match status" value="1"/>
</dbReference>
<accession>A0A5C3KWM9</accession>
<evidence type="ECO:0000256" key="4">
    <source>
        <dbReference type="ARBA" id="ARBA00022833"/>
    </source>
</evidence>
<dbReference type="PROSITE" id="PS50157">
    <property type="entry name" value="ZINC_FINGER_C2H2_2"/>
    <property type="match status" value="2"/>
</dbReference>
<feature type="region of interest" description="Disordered" evidence="6">
    <location>
        <begin position="1"/>
        <end position="150"/>
    </location>
</feature>
<proteinExistence type="predicted"/>
<keyword evidence="3 5" id="KW-0863">Zinc-finger</keyword>
<dbReference type="PROSITE" id="PS00028">
    <property type="entry name" value="ZINC_FINGER_C2H2_1"/>
    <property type="match status" value="2"/>
</dbReference>
<reference evidence="8 9" key="1">
    <citation type="journal article" date="2019" name="Nat. Ecol. Evol.">
        <title>Megaphylogeny resolves global patterns of mushroom evolution.</title>
        <authorList>
            <person name="Varga T."/>
            <person name="Krizsan K."/>
            <person name="Foldi C."/>
            <person name="Dima B."/>
            <person name="Sanchez-Garcia M."/>
            <person name="Sanchez-Ramirez S."/>
            <person name="Szollosi G.J."/>
            <person name="Szarkandi J.G."/>
            <person name="Papp V."/>
            <person name="Albert L."/>
            <person name="Andreopoulos W."/>
            <person name="Angelini C."/>
            <person name="Antonin V."/>
            <person name="Barry K.W."/>
            <person name="Bougher N.L."/>
            <person name="Buchanan P."/>
            <person name="Buyck B."/>
            <person name="Bense V."/>
            <person name="Catcheside P."/>
            <person name="Chovatia M."/>
            <person name="Cooper J."/>
            <person name="Damon W."/>
            <person name="Desjardin D."/>
            <person name="Finy P."/>
            <person name="Geml J."/>
            <person name="Haridas S."/>
            <person name="Hughes K."/>
            <person name="Justo A."/>
            <person name="Karasinski D."/>
            <person name="Kautmanova I."/>
            <person name="Kiss B."/>
            <person name="Kocsube S."/>
            <person name="Kotiranta H."/>
            <person name="LaButti K.M."/>
            <person name="Lechner B.E."/>
            <person name="Liimatainen K."/>
            <person name="Lipzen A."/>
            <person name="Lukacs Z."/>
            <person name="Mihaltcheva S."/>
            <person name="Morgado L.N."/>
            <person name="Niskanen T."/>
            <person name="Noordeloos M.E."/>
            <person name="Ohm R.A."/>
            <person name="Ortiz-Santana B."/>
            <person name="Ovrebo C."/>
            <person name="Racz N."/>
            <person name="Riley R."/>
            <person name="Savchenko A."/>
            <person name="Shiryaev A."/>
            <person name="Soop K."/>
            <person name="Spirin V."/>
            <person name="Szebenyi C."/>
            <person name="Tomsovsky M."/>
            <person name="Tulloss R.E."/>
            <person name="Uehling J."/>
            <person name="Grigoriev I.V."/>
            <person name="Vagvolgyi C."/>
            <person name="Papp T."/>
            <person name="Martin F.M."/>
            <person name="Miettinen O."/>
            <person name="Hibbett D.S."/>
            <person name="Nagy L.G."/>
        </authorList>
    </citation>
    <scope>NUCLEOTIDE SEQUENCE [LARGE SCALE GENOMIC DNA]</scope>
    <source>
        <strain evidence="8 9">CBS 121175</strain>
    </source>
</reference>
<dbReference type="GO" id="GO:0005634">
    <property type="term" value="C:nucleus"/>
    <property type="evidence" value="ECO:0007669"/>
    <property type="project" value="UniProtKB-ARBA"/>
</dbReference>
<dbReference type="InterPro" id="IPR050329">
    <property type="entry name" value="GLI_C2H2-zinc-finger"/>
</dbReference>
<feature type="compositionally biased region" description="Polar residues" evidence="6">
    <location>
        <begin position="72"/>
        <end position="84"/>
    </location>
</feature>
<feature type="compositionally biased region" description="Polar residues" evidence="6">
    <location>
        <begin position="333"/>
        <end position="351"/>
    </location>
</feature>
<dbReference type="GO" id="GO:0000978">
    <property type="term" value="F:RNA polymerase II cis-regulatory region sequence-specific DNA binding"/>
    <property type="evidence" value="ECO:0007669"/>
    <property type="project" value="TreeGrafter"/>
</dbReference>
<dbReference type="Proteomes" id="UP000307440">
    <property type="component" value="Unassembled WGS sequence"/>
</dbReference>
<name>A0A5C3KWM9_COPMA</name>
<feature type="domain" description="C2H2-type" evidence="7">
    <location>
        <begin position="191"/>
        <end position="221"/>
    </location>
</feature>
<evidence type="ECO:0000256" key="6">
    <source>
        <dbReference type="SAM" id="MobiDB-lite"/>
    </source>
</evidence>
<feature type="compositionally biased region" description="Polar residues" evidence="6">
    <location>
        <begin position="126"/>
        <end position="143"/>
    </location>
</feature>